<dbReference type="NCBIfam" id="NF006960">
    <property type="entry name" value="PRK09437.1"/>
    <property type="match status" value="1"/>
</dbReference>
<dbReference type="PANTHER" id="PTHR42801:SF4">
    <property type="entry name" value="AHPC_TSA FAMILY PROTEIN"/>
    <property type="match status" value="1"/>
</dbReference>
<dbReference type="Proteomes" id="UP000736856">
    <property type="component" value="Unassembled WGS sequence"/>
</dbReference>
<comment type="catalytic activity">
    <reaction evidence="12">
        <text>a hydroperoxide + [thioredoxin]-dithiol = an alcohol + [thioredoxin]-disulfide + H2O</text>
        <dbReference type="Rhea" id="RHEA:62620"/>
        <dbReference type="Rhea" id="RHEA-COMP:10698"/>
        <dbReference type="Rhea" id="RHEA-COMP:10700"/>
        <dbReference type="ChEBI" id="CHEBI:15377"/>
        <dbReference type="ChEBI" id="CHEBI:29950"/>
        <dbReference type="ChEBI" id="CHEBI:30879"/>
        <dbReference type="ChEBI" id="CHEBI:35924"/>
        <dbReference type="ChEBI" id="CHEBI:50058"/>
        <dbReference type="EC" id="1.11.1.24"/>
    </reaction>
</comment>
<gene>
    <name evidence="15" type="ORF">EU981_02660</name>
</gene>
<comment type="caution">
    <text evidence="15">The sequence shown here is derived from an EMBL/GenBank/DDBJ whole genome shotgun (WGS) entry which is preliminary data.</text>
</comment>
<evidence type="ECO:0000256" key="5">
    <source>
        <dbReference type="ARBA" id="ARBA00022862"/>
    </source>
</evidence>
<dbReference type="CDD" id="cd03017">
    <property type="entry name" value="PRX_BCP"/>
    <property type="match status" value="1"/>
</dbReference>
<name>A0A937AJ25_9HYPH</name>
<evidence type="ECO:0000313" key="15">
    <source>
        <dbReference type="EMBL" id="MBL0848979.1"/>
    </source>
</evidence>
<feature type="domain" description="Thioredoxin" evidence="14">
    <location>
        <begin position="6"/>
        <end position="159"/>
    </location>
</feature>
<dbReference type="PROSITE" id="PS51352">
    <property type="entry name" value="THIOREDOXIN_2"/>
    <property type="match status" value="1"/>
</dbReference>
<comment type="subunit">
    <text evidence="2">Monomer.</text>
</comment>
<evidence type="ECO:0000256" key="13">
    <source>
        <dbReference type="PIRSR" id="PIRSR000239-1"/>
    </source>
</evidence>
<dbReference type="SUPFAM" id="SSF52833">
    <property type="entry name" value="Thioredoxin-like"/>
    <property type="match status" value="1"/>
</dbReference>
<evidence type="ECO:0000256" key="11">
    <source>
        <dbReference type="ARBA" id="ARBA00042639"/>
    </source>
</evidence>
<dbReference type="Gene3D" id="3.40.30.10">
    <property type="entry name" value="Glutaredoxin"/>
    <property type="match status" value="1"/>
</dbReference>
<keyword evidence="5" id="KW-0049">Antioxidant</keyword>
<evidence type="ECO:0000256" key="3">
    <source>
        <dbReference type="ARBA" id="ARBA00013017"/>
    </source>
</evidence>
<evidence type="ECO:0000256" key="8">
    <source>
        <dbReference type="ARBA" id="ARBA00023284"/>
    </source>
</evidence>
<dbReference type="PANTHER" id="PTHR42801">
    <property type="entry name" value="THIOREDOXIN-DEPENDENT PEROXIDE REDUCTASE"/>
    <property type="match status" value="1"/>
</dbReference>
<dbReference type="PIRSF" id="PIRSF000239">
    <property type="entry name" value="AHPC"/>
    <property type="match status" value="1"/>
</dbReference>
<keyword evidence="7" id="KW-1015">Disulfide bond</keyword>
<evidence type="ECO:0000256" key="10">
    <source>
        <dbReference type="ARBA" id="ARBA00038489"/>
    </source>
</evidence>
<reference evidence="15" key="1">
    <citation type="submission" date="2019-02" db="EMBL/GenBank/DDBJ databases">
        <title>A novel Candidatus Liberibacter species associated with the New Zealand native fuchsia psyllid, Ctenarytaina fuchsiae.</title>
        <authorList>
            <person name="Thompson S.M."/>
            <person name="Jorgensen N."/>
            <person name="David C."/>
            <person name="Bulman S.R."/>
            <person name="Smith G.R."/>
        </authorList>
    </citation>
    <scope>NUCLEOTIDE SEQUENCE</scope>
    <source>
        <strain evidence="15">Oxford</strain>
    </source>
</reference>
<dbReference type="EMBL" id="SEOL01000004">
    <property type="protein sequence ID" value="MBL0848979.1"/>
    <property type="molecule type" value="Genomic_DNA"/>
</dbReference>
<keyword evidence="6 15" id="KW-0560">Oxidoreductase</keyword>
<dbReference type="EC" id="1.11.1.24" evidence="3"/>
<comment type="similarity">
    <text evidence="10">Belongs to the peroxiredoxin family. BCP/PrxQ subfamily.</text>
</comment>
<dbReference type="InterPro" id="IPR036249">
    <property type="entry name" value="Thioredoxin-like_sf"/>
</dbReference>
<organism evidence="15 16">
    <name type="scientific">Candidatus Liberibacter ctenarytainae</name>
    <dbReference type="NCBI Taxonomy" id="2020335"/>
    <lineage>
        <taxon>Bacteria</taxon>
        <taxon>Pseudomonadati</taxon>
        <taxon>Pseudomonadota</taxon>
        <taxon>Alphaproteobacteria</taxon>
        <taxon>Hyphomicrobiales</taxon>
        <taxon>Rhizobiaceae</taxon>
        <taxon>Liberibacter</taxon>
    </lineage>
</organism>
<evidence type="ECO:0000256" key="12">
    <source>
        <dbReference type="ARBA" id="ARBA00049091"/>
    </source>
</evidence>
<dbReference type="GO" id="GO:0045454">
    <property type="term" value="P:cell redox homeostasis"/>
    <property type="evidence" value="ECO:0007669"/>
    <property type="project" value="TreeGrafter"/>
</dbReference>
<dbReference type="InterPro" id="IPR013766">
    <property type="entry name" value="Thioredoxin_domain"/>
</dbReference>
<evidence type="ECO:0000259" key="14">
    <source>
        <dbReference type="PROSITE" id="PS51352"/>
    </source>
</evidence>
<dbReference type="GO" id="GO:0008379">
    <property type="term" value="F:thioredoxin peroxidase activity"/>
    <property type="evidence" value="ECO:0007669"/>
    <property type="project" value="TreeGrafter"/>
</dbReference>
<proteinExistence type="inferred from homology"/>
<feature type="active site" description="Cysteine sulfenic acid (-SOH) intermediate; for peroxidase activity" evidence="13">
    <location>
        <position position="48"/>
    </location>
</feature>
<dbReference type="Pfam" id="PF00578">
    <property type="entry name" value="AhpC-TSA"/>
    <property type="match status" value="1"/>
</dbReference>
<sequence>MTNVSLALGEMAPDFSLPSTCKKEITLSKLKGSKVILYFYPKDHTTGCTLEAVDFSKLKDDFDQESAIIIGISPDSIASHEKFYQKHNLSIILISDESKNTLKAYGVWKEKSMFGKKYMGINRTTFLINEQGIISQIWNPVKLKNHARDVLNYVKSLSRK</sequence>
<evidence type="ECO:0000256" key="9">
    <source>
        <dbReference type="ARBA" id="ARBA00032824"/>
    </source>
</evidence>
<comment type="function">
    <text evidence="1">Thiol-specific peroxidase that catalyzes the reduction of hydrogen peroxide and organic hydroperoxides to water and alcohols, respectively. Plays a role in cell protection against oxidative stress by detoxifying peroxides and as sensor of hydrogen peroxide-mediated signaling events.</text>
</comment>
<evidence type="ECO:0000256" key="1">
    <source>
        <dbReference type="ARBA" id="ARBA00003330"/>
    </source>
</evidence>
<evidence type="ECO:0000256" key="2">
    <source>
        <dbReference type="ARBA" id="ARBA00011245"/>
    </source>
</evidence>
<evidence type="ECO:0000313" key="16">
    <source>
        <dbReference type="Proteomes" id="UP000736856"/>
    </source>
</evidence>
<dbReference type="InterPro" id="IPR050924">
    <property type="entry name" value="Peroxiredoxin_BCP/PrxQ"/>
</dbReference>
<dbReference type="GO" id="GO:0034599">
    <property type="term" value="P:cellular response to oxidative stress"/>
    <property type="evidence" value="ECO:0007669"/>
    <property type="project" value="TreeGrafter"/>
</dbReference>
<dbReference type="GO" id="GO:0005737">
    <property type="term" value="C:cytoplasm"/>
    <property type="evidence" value="ECO:0007669"/>
    <property type="project" value="TreeGrafter"/>
</dbReference>
<evidence type="ECO:0000256" key="7">
    <source>
        <dbReference type="ARBA" id="ARBA00023157"/>
    </source>
</evidence>
<protein>
    <recommendedName>
        <fullName evidence="3">thioredoxin-dependent peroxiredoxin</fullName>
        <ecNumber evidence="3">1.11.1.24</ecNumber>
    </recommendedName>
    <alternativeName>
        <fullName evidence="9">Thioredoxin peroxidase</fullName>
    </alternativeName>
    <alternativeName>
        <fullName evidence="11">Thioredoxin-dependent peroxiredoxin Bcp</fullName>
    </alternativeName>
</protein>
<evidence type="ECO:0000256" key="6">
    <source>
        <dbReference type="ARBA" id="ARBA00023002"/>
    </source>
</evidence>
<keyword evidence="8" id="KW-0676">Redox-active center</keyword>
<dbReference type="InterPro" id="IPR024706">
    <property type="entry name" value="Peroxiredoxin_AhpC-typ"/>
</dbReference>
<evidence type="ECO:0000256" key="4">
    <source>
        <dbReference type="ARBA" id="ARBA00022559"/>
    </source>
</evidence>
<dbReference type="InterPro" id="IPR000866">
    <property type="entry name" value="AhpC/TSA"/>
</dbReference>
<accession>A0A937AJ25</accession>
<keyword evidence="4 15" id="KW-0575">Peroxidase</keyword>
<dbReference type="FunFam" id="3.40.30.10:FF:000007">
    <property type="entry name" value="Thioredoxin-dependent thiol peroxidase"/>
    <property type="match status" value="1"/>
</dbReference>
<dbReference type="AlphaFoldDB" id="A0A937AJ25"/>